<feature type="non-terminal residue" evidence="2">
    <location>
        <position position="1"/>
    </location>
</feature>
<name>A0ABN9UYY7_9DINO</name>
<dbReference type="EMBL" id="CAUYUJ010016455">
    <property type="protein sequence ID" value="CAK0865471.1"/>
    <property type="molecule type" value="Genomic_DNA"/>
</dbReference>
<evidence type="ECO:0000313" key="3">
    <source>
        <dbReference type="Proteomes" id="UP001189429"/>
    </source>
</evidence>
<proteinExistence type="predicted"/>
<dbReference type="Proteomes" id="UP001189429">
    <property type="component" value="Unassembled WGS sequence"/>
</dbReference>
<gene>
    <name evidence="2" type="ORF">PCOR1329_LOCUS52981</name>
</gene>
<reference evidence="2" key="1">
    <citation type="submission" date="2023-10" db="EMBL/GenBank/DDBJ databases">
        <authorList>
            <person name="Chen Y."/>
            <person name="Shah S."/>
            <person name="Dougan E. K."/>
            <person name="Thang M."/>
            <person name="Chan C."/>
        </authorList>
    </citation>
    <scope>NUCLEOTIDE SEQUENCE [LARGE SCALE GENOMIC DNA]</scope>
</reference>
<organism evidence="2 3">
    <name type="scientific">Prorocentrum cordatum</name>
    <dbReference type="NCBI Taxonomy" id="2364126"/>
    <lineage>
        <taxon>Eukaryota</taxon>
        <taxon>Sar</taxon>
        <taxon>Alveolata</taxon>
        <taxon>Dinophyceae</taxon>
        <taxon>Prorocentrales</taxon>
        <taxon>Prorocentraceae</taxon>
        <taxon>Prorocentrum</taxon>
    </lineage>
</organism>
<feature type="region of interest" description="Disordered" evidence="1">
    <location>
        <begin position="50"/>
        <end position="78"/>
    </location>
</feature>
<comment type="caution">
    <text evidence="2">The sequence shown here is derived from an EMBL/GenBank/DDBJ whole genome shotgun (WGS) entry which is preliminary data.</text>
</comment>
<evidence type="ECO:0000313" key="2">
    <source>
        <dbReference type="EMBL" id="CAK0865471.1"/>
    </source>
</evidence>
<accession>A0ABN9UYY7</accession>
<sequence length="78" mass="8448">AEIAACREETAETKRKRIELEEFVEQRQLRAQLLVHAVAELRGDLKREQTLSGEAGVAGAPAPSPEPAASPDQVEVIS</sequence>
<evidence type="ECO:0000256" key="1">
    <source>
        <dbReference type="SAM" id="MobiDB-lite"/>
    </source>
</evidence>
<feature type="compositionally biased region" description="Low complexity" evidence="1">
    <location>
        <begin position="52"/>
        <end position="61"/>
    </location>
</feature>
<protein>
    <submittedName>
        <fullName evidence="2">Uncharacterized protein</fullName>
    </submittedName>
</protein>
<keyword evidence="3" id="KW-1185">Reference proteome</keyword>